<dbReference type="AlphaFoldDB" id="A0A9W8UNW5"/>
<dbReference type="GO" id="GO:0016192">
    <property type="term" value="P:vesicle-mediated transport"/>
    <property type="evidence" value="ECO:0007669"/>
    <property type="project" value="InterPro"/>
</dbReference>
<feature type="compositionally biased region" description="Low complexity" evidence="2">
    <location>
        <begin position="730"/>
        <end position="743"/>
    </location>
</feature>
<accession>A0A9W8UNW5</accession>
<dbReference type="InterPro" id="IPR043987">
    <property type="entry name" value="CCZ1/INTU/HSP4_longin_1"/>
</dbReference>
<sequence length="823" mass="89100">MAVPASGSPVPARLGFLAIYNPSLGMTDDTIDDQIVYYASVTLQTAAPSKRRRARTRGRPTEGISPEERNERLRQIGLAQGMVSFGQGFTDGASVDSIETETTRVIVHELESGWWILASIDLNKTPLPPRLLTKSTEPQEEKYDYNTKEMKPASLILRDLQRAHRIFLMHHDVSLSSLFLRLSRPKFVAVLSRYWDLFLSTWNVSLHGNPARDIYQGINIAASGELGVGVGEEDRGSGEREVLEGLVGRTEGLVDLVVSKFGSEDDDGTEAKGNAVPPWLGSGREPSIDDGAIFLGIGALSRKSLRDVTHWVEDLYTWGEHAYGIIESPVSTRKARAKKAGPEDDTPKTSEMASKGTGQTRPPLVSVQSSESTIKALAAQKSDPPAPNAAGSKPTPRKTGEADGGQASEPQATEADDGKLDKMVSYLKLGYGQYWTIPGVSGLSGSSTEQTGDPKERPASKIADPAAPKRPPMPKQTPSQEAAGHYLIGLMGEIEEAHDGGYDDGGAASDESESEHDSRTVLRTIHVELEDNDISGQPSQEATDTSGATLTELQMRGNLRPGAGALENSKSEKLRVVVYVNRPFVFIFLFRLRTDSLAWDALYRSLHYQLSPLRRPLLASTQYRPERPDTSRGGGGASGIYDLVWNPIDLTVHTTVPNIPDHLYPADDHASAQRWSRADAVNTHLHVLNLYSGTRSPRVTDLERTQKTSRGWWVVWTRLVQREAGSRATQQQQQPRARDSPATSAPPSPRPGSEAGGSEAGLAMLGLATTSKEIFLIRRASDHVSSGSGVLGGGGGGADAVGRLAQGIGVDTRRYVEDLLSML</sequence>
<keyword evidence="5" id="KW-1185">Reference proteome</keyword>
<gene>
    <name evidence="4" type="ORF">LMH87_000527</name>
</gene>
<evidence type="ECO:0000256" key="1">
    <source>
        <dbReference type="ARBA" id="ARBA00005352"/>
    </source>
</evidence>
<organism evidence="4 5">
    <name type="scientific">Akanthomyces muscarius</name>
    <name type="common">Entomopathogenic fungus</name>
    <name type="synonym">Lecanicillium muscarium</name>
    <dbReference type="NCBI Taxonomy" id="2231603"/>
    <lineage>
        <taxon>Eukaryota</taxon>
        <taxon>Fungi</taxon>
        <taxon>Dikarya</taxon>
        <taxon>Ascomycota</taxon>
        <taxon>Pezizomycotina</taxon>
        <taxon>Sordariomycetes</taxon>
        <taxon>Hypocreomycetidae</taxon>
        <taxon>Hypocreales</taxon>
        <taxon>Cordycipitaceae</taxon>
        <taxon>Akanthomyces</taxon>
    </lineage>
</organism>
<proteinExistence type="inferred from homology"/>
<dbReference type="InterPro" id="IPR013176">
    <property type="entry name" value="Ccz1"/>
</dbReference>
<dbReference type="KEGG" id="amus:LMH87_000527"/>
<name>A0A9W8UNW5_AKAMU</name>
<feature type="compositionally biased region" description="Polar residues" evidence="2">
    <location>
        <begin position="349"/>
        <end position="373"/>
    </location>
</feature>
<feature type="region of interest" description="Disordered" evidence="2">
    <location>
        <begin position="331"/>
        <end position="418"/>
    </location>
</feature>
<comment type="similarity">
    <text evidence="1">Belongs to the CCZ1 family.</text>
</comment>
<feature type="region of interest" description="Disordered" evidence="2">
    <location>
        <begin position="496"/>
        <end position="519"/>
    </location>
</feature>
<evidence type="ECO:0000259" key="3">
    <source>
        <dbReference type="Pfam" id="PF19031"/>
    </source>
</evidence>
<dbReference type="GeneID" id="80887686"/>
<dbReference type="EMBL" id="JAJHUN010000007">
    <property type="protein sequence ID" value="KAJ4155271.1"/>
    <property type="molecule type" value="Genomic_DNA"/>
</dbReference>
<feature type="compositionally biased region" description="Basic residues" evidence="2">
    <location>
        <begin position="49"/>
        <end position="58"/>
    </location>
</feature>
<dbReference type="GO" id="GO:0035658">
    <property type="term" value="C:Mon1-Ccz1 complex"/>
    <property type="evidence" value="ECO:0007669"/>
    <property type="project" value="InterPro"/>
</dbReference>
<feature type="region of interest" description="Disordered" evidence="2">
    <location>
        <begin position="48"/>
        <end position="69"/>
    </location>
</feature>
<evidence type="ECO:0000313" key="4">
    <source>
        <dbReference type="EMBL" id="KAJ4155271.1"/>
    </source>
</evidence>
<evidence type="ECO:0000313" key="5">
    <source>
        <dbReference type="Proteomes" id="UP001144673"/>
    </source>
</evidence>
<reference evidence="4" key="1">
    <citation type="journal article" date="2023" name="Access Microbiol">
        <title>De-novo genome assembly for Akanthomyces muscarius, a biocontrol agent of insect agricultural pests.</title>
        <authorList>
            <person name="Erdos Z."/>
            <person name="Studholme D.J."/>
            <person name="Raymond B."/>
            <person name="Sharma M."/>
        </authorList>
    </citation>
    <scope>NUCLEOTIDE SEQUENCE</scope>
    <source>
        <strain evidence="4">Ve6</strain>
    </source>
</reference>
<feature type="region of interest" description="Disordered" evidence="2">
    <location>
        <begin position="441"/>
        <end position="480"/>
    </location>
</feature>
<dbReference type="Proteomes" id="UP001144673">
    <property type="component" value="Chromosome 6"/>
</dbReference>
<protein>
    <recommendedName>
        <fullName evidence="3">CCZ1/INTU/HSP4 first Longin domain-containing protein</fullName>
    </recommendedName>
</protein>
<evidence type="ECO:0000256" key="2">
    <source>
        <dbReference type="SAM" id="MobiDB-lite"/>
    </source>
</evidence>
<comment type="caution">
    <text evidence="4">The sequence shown here is derived from an EMBL/GenBank/DDBJ whole genome shotgun (WGS) entry which is preliminary data.</text>
</comment>
<dbReference type="Pfam" id="PF19031">
    <property type="entry name" value="Intu_longin_1"/>
    <property type="match status" value="1"/>
</dbReference>
<feature type="domain" description="CCZ1/INTU/HSP4 first Longin" evidence="3">
    <location>
        <begin position="16"/>
        <end position="125"/>
    </location>
</feature>
<feature type="region of interest" description="Disordered" evidence="2">
    <location>
        <begin position="724"/>
        <end position="759"/>
    </location>
</feature>
<dbReference type="PANTHER" id="PTHR13056:SF0">
    <property type="entry name" value="VACUOLAR FUSION PROTEIN CCZ1 HOMOLOG-RELATED"/>
    <property type="match status" value="1"/>
</dbReference>
<dbReference type="RefSeq" id="XP_056055395.1">
    <property type="nucleotide sequence ID" value="XM_056198447.1"/>
</dbReference>
<dbReference type="PANTHER" id="PTHR13056">
    <property type="entry name" value="VACUOLAR FUSION PROTEIN CCZ1 HOMOLOG-RELATED"/>
    <property type="match status" value="1"/>
</dbReference>